<dbReference type="CDD" id="cd07505">
    <property type="entry name" value="HAD_BPGM-like"/>
    <property type="match status" value="1"/>
</dbReference>
<evidence type="ECO:0000313" key="2">
    <source>
        <dbReference type="Proteomes" id="UP000249065"/>
    </source>
</evidence>
<dbReference type="GO" id="GO:0006281">
    <property type="term" value="P:DNA repair"/>
    <property type="evidence" value="ECO:0007669"/>
    <property type="project" value="TreeGrafter"/>
</dbReference>
<dbReference type="InterPro" id="IPR023214">
    <property type="entry name" value="HAD_sf"/>
</dbReference>
<dbReference type="NCBIfam" id="TIGR01509">
    <property type="entry name" value="HAD-SF-IA-v3"/>
    <property type="match status" value="1"/>
</dbReference>
<dbReference type="PANTHER" id="PTHR43434:SF16">
    <property type="entry name" value="BLL8046 PROTEIN"/>
    <property type="match status" value="1"/>
</dbReference>
<dbReference type="RefSeq" id="WP_111471779.1">
    <property type="nucleotide sequence ID" value="NZ_QLIX01000021.1"/>
</dbReference>
<dbReference type="Proteomes" id="UP000249065">
    <property type="component" value="Unassembled WGS sequence"/>
</dbReference>
<dbReference type="AlphaFoldDB" id="A0A327M2G2"/>
<dbReference type="InterPro" id="IPR036412">
    <property type="entry name" value="HAD-like_sf"/>
</dbReference>
<name>A0A327M2G2_9PROT</name>
<dbReference type="SUPFAM" id="SSF56784">
    <property type="entry name" value="HAD-like"/>
    <property type="match status" value="1"/>
</dbReference>
<dbReference type="InterPro" id="IPR006439">
    <property type="entry name" value="HAD-SF_hydro_IA"/>
</dbReference>
<organism evidence="1 2">
    <name type="scientific">Roseicella frigidaeris</name>
    <dbReference type="NCBI Taxonomy" id="2230885"/>
    <lineage>
        <taxon>Bacteria</taxon>
        <taxon>Pseudomonadati</taxon>
        <taxon>Pseudomonadota</taxon>
        <taxon>Alphaproteobacteria</taxon>
        <taxon>Acetobacterales</taxon>
        <taxon>Roseomonadaceae</taxon>
        <taxon>Roseicella</taxon>
    </lineage>
</organism>
<keyword evidence="1" id="KW-0378">Hydrolase</keyword>
<keyword evidence="2" id="KW-1185">Reference proteome</keyword>
<dbReference type="GO" id="GO:0008967">
    <property type="term" value="F:phosphoglycolate phosphatase activity"/>
    <property type="evidence" value="ECO:0007669"/>
    <property type="project" value="TreeGrafter"/>
</dbReference>
<dbReference type="OrthoDB" id="414934at2"/>
<dbReference type="SFLD" id="SFLDS00003">
    <property type="entry name" value="Haloacid_Dehalogenase"/>
    <property type="match status" value="1"/>
</dbReference>
<dbReference type="Pfam" id="PF00702">
    <property type="entry name" value="Hydrolase"/>
    <property type="match status" value="1"/>
</dbReference>
<protein>
    <submittedName>
        <fullName evidence="1">HAD family hydrolase</fullName>
    </submittedName>
</protein>
<evidence type="ECO:0000313" key="1">
    <source>
        <dbReference type="EMBL" id="RAI57080.1"/>
    </source>
</evidence>
<dbReference type="Gene3D" id="1.10.150.240">
    <property type="entry name" value="Putative phosphatase, domain 2"/>
    <property type="match status" value="1"/>
</dbReference>
<dbReference type="InterPro" id="IPR023198">
    <property type="entry name" value="PGP-like_dom2"/>
</dbReference>
<accession>A0A327M2G2</accession>
<reference evidence="2" key="1">
    <citation type="submission" date="2018-06" db="EMBL/GenBank/DDBJ databases">
        <authorList>
            <person name="Khan S.A."/>
        </authorList>
    </citation>
    <scope>NUCLEOTIDE SEQUENCE [LARGE SCALE GENOMIC DNA]</scope>
    <source>
        <strain evidence="2">DB-1506</strain>
    </source>
</reference>
<dbReference type="GO" id="GO:0005829">
    <property type="term" value="C:cytosol"/>
    <property type="evidence" value="ECO:0007669"/>
    <property type="project" value="TreeGrafter"/>
</dbReference>
<comment type="caution">
    <text evidence="1">The sequence shown here is derived from an EMBL/GenBank/DDBJ whole genome shotgun (WGS) entry which is preliminary data.</text>
</comment>
<sequence length="228" mass="24554">MLIKAVLFDVDGTLVDSVDLHAQAWVDAFKEIGHDISFDDMREQIGKGGDQLMPVFLSPAELKEKGEALEKRRGEIFRESYLPRVRAFPGAAELLRRADKAGLRTALASSAKDEELAALKRIVGIEDDRVDAETSSSDAERSKPFPDIFEAALARLPGVSPGETIVVGDTPYDAEAAGKVGIRTIGVLCGGFPEQALRDAGCIAIYRDPAHLLEEYETSPLGAGGMPD</sequence>
<dbReference type="SFLD" id="SFLDG01135">
    <property type="entry name" value="C1.5.6:_HAD__Beta-PGM__Phospha"/>
    <property type="match status" value="1"/>
</dbReference>
<proteinExistence type="predicted"/>
<dbReference type="PANTHER" id="PTHR43434">
    <property type="entry name" value="PHOSPHOGLYCOLATE PHOSPHATASE"/>
    <property type="match status" value="1"/>
</dbReference>
<dbReference type="Gene3D" id="3.40.50.1000">
    <property type="entry name" value="HAD superfamily/HAD-like"/>
    <property type="match status" value="1"/>
</dbReference>
<dbReference type="EMBL" id="QLIX01000021">
    <property type="protein sequence ID" value="RAI57080.1"/>
    <property type="molecule type" value="Genomic_DNA"/>
</dbReference>
<dbReference type="SFLD" id="SFLDG01129">
    <property type="entry name" value="C1.5:_HAD__Beta-PGM__Phosphata"/>
    <property type="match status" value="1"/>
</dbReference>
<gene>
    <name evidence="1" type="ORF">DOO78_20680</name>
</gene>
<dbReference type="InterPro" id="IPR050155">
    <property type="entry name" value="HAD-like_hydrolase_sf"/>
</dbReference>